<dbReference type="GO" id="GO:0008654">
    <property type="term" value="P:phospholipid biosynthetic process"/>
    <property type="evidence" value="ECO:0007669"/>
    <property type="project" value="UniProtKB-KW"/>
</dbReference>
<evidence type="ECO:0000256" key="1">
    <source>
        <dbReference type="ARBA" id="ARBA00001946"/>
    </source>
</evidence>
<keyword evidence="7" id="KW-0444">Lipid biosynthesis</keyword>
<evidence type="ECO:0000256" key="2">
    <source>
        <dbReference type="ARBA" id="ARBA00005983"/>
    </source>
</evidence>
<name>A0AAE9Y6D9_9ACTN</name>
<dbReference type="GO" id="GO:0016301">
    <property type="term" value="F:kinase activity"/>
    <property type="evidence" value="ECO:0007669"/>
    <property type="project" value="UniProtKB-KW"/>
</dbReference>
<evidence type="ECO:0000256" key="9">
    <source>
        <dbReference type="SAM" id="MobiDB-lite"/>
    </source>
</evidence>
<dbReference type="RefSeq" id="WP_272737280.1">
    <property type="nucleotide sequence ID" value="NZ_CP116942.1"/>
</dbReference>
<keyword evidence="4" id="KW-0547">Nucleotide-binding</keyword>
<evidence type="ECO:0000256" key="4">
    <source>
        <dbReference type="ARBA" id="ARBA00022741"/>
    </source>
</evidence>
<dbReference type="PROSITE" id="PS50146">
    <property type="entry name" value="DAGK"/>
    <property type="match status" value="1"/>
</dbReference>
<keyword evidence="12" id="KW-1185">Reference proteome</keyword>
<keyword evidence="7" id="KW-0594">Phospholipid biosynthesis</keyword>
<comment type="similarity">
    <text evidence="2">Belongs to the diacylglycerol/lipid kinase family.</text>
</comment>
<dbReference type="AlphaFoldDB" id="A0AAE9Y6D9"/>
<reference evidence="11" key="1">
    <citation type="submission" date="2023-01" db="EMBL/GenBank/DDBJ databases">
        <title>The diversity of Class Acidimicrobiia in South China Sea sediment environments and the proposal of Iamia marina sp. nov., a novel species of the genus Iamia.</title>
        <authorList>
            <person name="He Y."/>
            <person name="Tian X."/>
        </authorList>
    </citation>
    <scope>NUCLEOTIDE SEQUENCE</scope>
    <source>
        <strain evidence="11">DSM 19957</strain>
    </source>
</reference>
<evidence type="ECO:0000256" key="5">
    <source>
        <dbReference type="ARBA" id="ARBA00022777"/>
    </source>
</evidence>
<keyword evidence="5 11" id="KW-0418">Kinase</keyword>
<protein>
    <submittedName>
        <fullName evidence="11">Diacylglycerol kinase family protein</fullName>
    </submittedName>
</protein>
<dbReference type="Gene3D" id="2.60.200.40">
    <property type="match status" value="1"/>
</dbReference>
<dbReference type="EMBL" id="CP116942">
    <property type="protein sequence ID" value="WCO67760.1"/>
    <property type="molecule type" value="Genomic_DNA"/>
</dbReference>
<dbReference type="Pfam" id="PF19279">
    <property type="entry name" value="YegS_C"/>
    <property type="match status" value="1"/>
</dbReference>
<evidence type="ECO:0000256" key="3">
    <source>
        <dbReference type="ARBA" id="ARBA00022679"/>
    </source>
</evidence>
<accession>A0AAE9Y6D9</accession>
<dbReference type="GO" id="GO:0005524">
    <property type="term" value="F:ATP binding"/>
    <property type="evidence" value="ECO:0007669"/>
    <property type="project" value="UniProtKB-KW"/>
</dbReference>
<dbReference type="SUPFAM" id="SSF111331">
    <property type="entry name" value="NAD kinase/diacylglycerol kinase-like"/>
    <property type="match status" value="1"/>
</dbReference>
<keyword evidence="3" id="KW-0808">Transferase</keyword>
<dbReference type="InterPro" id="IPR016064">
    <property type="entry name" value="NAD/diacylglycerol_kinase_sf"/>
</dbReference>
<dbReference type="PANTHER" id="PTHR12358">
    <property type="entry name" value="SPHINGOSINE KINASE"/>
    <property type="match status" value="1"/>
</dbReference>
<feature type="domain" description="DAGKc" evidence="10">
    <location>
        <begin position="44"/>
        <end position="130"/>
    </location>
</feature>
<evidence type="ECO:0000259" key="10">
    <source>
        <dbReference type="PROSITE" id="PS50146"/>
    </source>
</evidence>
<keyword evidence="8" id="KW-1208">Phospholipid metabolism</keyword>
<dbReference type="Gene3D" id="3.40.50.10330">
    <property type="entry name" value="Probable inorganic polyphosphate/atp-NAD kinase, domain 1"/>
    <property type="match status" value="1"/>
</dbReference>
<dbReference type="InterPro" id="IPR017438">
    <property type="entry name" value="ATP-NAD_kinase_N"/>
</dbReference>
<dbReference type="InterPro" id="IPR045540">
    <property type="entry name" value="YegS/DAGK_C"/>
</dbReference>
<gene>
    <name evidence="11" type="ORF">PO878_03355</name>
</gene>
<proteinExistence type="inferred from homology"/>
<dbReference type="KEGG" id="ima:PO878_03355"/>
<sequence length="320" mass="33164">MQIEVVVNCGAGSVDGTEAEAQRDEIVEAFAPLGVEPRVGLVVGAALEAAVRAAVERGADVVVMAGGDGTLGTAAAALSGSDAVLGVLPLGTFNHFAKDLQIPLDLAEAARVAVEGETATVDIGEVNGRAFVNNSSIGVYPVMVDLRDEIRSSRGWGKVRAVPVAVARVLRRFPTRRMRISADGEQWSLRTPFVFVGNNSYEVGPAGIGARTNMDGGMLCCYVAKVESRSGFARMAFQAATRGASAAPTLESVCSGDVRIEAGGHRVLVAIDGEIATLRSPLVYEVRPAALQVRVPVGSQPVGDPPVGPDAESGVEAEDE</sequence>
<dbReference type="InterPro" id="IPR050187">
    <property type="entry name" value="Lipid_Phosphate_FormReg"/>
</dbReference>
<dbReference type="PANTHER" id="PTHR12358:SF54">
    <property type="entry name" value="SPHINGOSINE KINASE RELATED PROTEIN"/>
    <property type="match status" value="1"/>
</dbReference>
<evidence type="ECO:0000256" key="7">
    <source>
        <dbReference type="ARBA" id="ARBA00023209"/>
    </source>
</evidence>
<keyword evidence="6" id="KW-0067">ATP-binding</keyword>
<keyword evidence="7" id="KW-0443">Lipid metabolism</keyword>
<evidence type="ECO:0000313" key="12">
    <source>
        <dbReference type="Proteomes" id="UP001216390"/>
    </source>
</evidence>
<comment type="cofactor">
    <cofactor evidence="1">
        <name>Mg(2+)</name>
        <dbReference type="ChEBI" id="CHEBI:18420"/>
    </cofactor>
</comment>
<dbReference type="SMART" id="SM00046">
    <property type="entry name" value="DAGKc"/>
    <property type="match status" value="1"/>
</dbReference>
<feature type="region of interest" description="Disordered" evidence="9">
    <location>
        <begin position="297"/>
        <end position="320"/>
    </location>
</feature>
<dbReference type="Proteomes" id="UP001216390">
    <property type="component" value="Chromosome"/>
</dbReference>
<evidence type="ECO:0000313" key="11">
    <source>
        <dbReference type="EMBL" id="WCO67760.1"/>
    </source>
</evidence>
<organism evidence="11 12">
    <name type="scientific">Iamia majanohamensis</name>
    <dbReference type="NCBI Taxonomy" id="467976"/>
    <lineage>
        <taxon>Bacteria</taxon>
        <taxon>Bacillati</taxon>
        <taxon>Actinomycetota</taxon>
        <taxon>Acidimicrobiia</taxon>
        <taxon>Acidimicrobiales</taxon>
        <taxon>Iamiaceae</taxon>
        <taxon>Iamia</taxon>
    </lineage>
</organism>
<evidence type="ECO:0000256" key="8">
    <source>
        <dbReference type="ARBA" id="ARBA00023264"/>
    </source>
</evidence>
<dbReference type="InterPro" id="IPR001206">
    <property type="entry name" value="Diacylglycerol_kinase_cat_dom"/>
</dbReference>
<evidence type="ECO:0000256" key="6">
    <source>
        <dbReference type="ARBA" id="ARBA00022840"/>
    </source>
</evidence>
<dbReference type="Pfam" id="PF00781">
    <property type="entry name" value="DAGK_cat"/>
    <property type="match status" value="1"/>
</dbReference>